<name>A0A378IQL6_9GAMM</name>
<sequence>MKEYTKAKIASDVEQDLLQFLDDDQLKADVLDYLLDPLIELKNKILIEYGEYLPVSDDKRSQQIRKLLADDFRQKYPHHSEKSKDILEARWIAIEEQVAYVIAYRMEGYTKNVYQVEVPSSRAPDEEEPTYLIEEVTYVNEERTYLQALASAVAGTPNAEQLEQHDIEVVICEIAQAHLDDLARKGIYPSSSKIARTGALMQYKYEPGEDNNHSFLFNTTATLSGILSAGAFTATLLALKTIITISTAGVGLLASVGVVAGLVSFGLYSSNKEPKEHTGDPLIHVPAAP</sequence>
<proteinExistence type="predicted"/>
<feature type="transmembrane region" description="Helical" evidence="1">
    <location>
        <begin position="215"/>
        <end position="239"/>
    </location>
</feature>
<evidence type="ECO:0000313" key="2">
    <source>
        <dbReference type="EMBL" id="STX37528.1"/>
    </source>
</evidence>
<keyword evidence="1" id="KW-0812">Transmembrane</keyword>
<organism evidence="2 3">
    <name type="scientific">Legionella feeleii</name>
    <dbReference type="NCBI Taxonomy" id="453"/>
    <lineage>
        <taxon>Bacteria</taxon>
        <taxon>Pseudomonadati</taxon>
        <taxon>Pseudomonadota</taxon>
        <taxon>Gammaproteobacteria</taxon>
        <taxon>Legionellales</taxon>
        <taxon>Legionellaceae</taxon>
        <taxon>Legionella</taxon>
    </lineage>
</organism>
<keyword evidence="1" id="KW-0472">Membrane</keyword>
<dbReference type="EMBL" id="UGNY01000001">
    <property type="protein sequence ID" value="STX37528.1"/>
    <property type="molecule type" value="Genomic_DNA"/>
</dbReference>
<protein>
    <submittedName>
        <fullName evidence="2">Uncharacterized protein</fullName>
    </submittedName>
</protein>
<keyword evidence="1" id="KW-1133">Transmembrane helix</keyword>
<evidence type="ECO:0000313" key="3">
    <source>
        <dbReference type="Proteomes" id="UP000254033"/>
    </source>
</evidence>
<reference evidence="2 3" key="1">
    <citation type="submission" date="2018-06" db="EMBL/GenBank/DDBJ databases">
        <authorList>
            <consortium name="Pathogen Informatics"/>
            <person name="Doyle S."/>
        </authorList>
    </citation>
    <scope>NUCLEOTIDE SEQUENCE [LARGE SCALE GENOMIC DNA]</scope>
    <source>
        <strain evidence="2 3">NCTC11978</strain>
    </source>
</reference>
<evidence type="ECO:0000256" key="1">
    <source>
        <dbReference type="SAM" id="Phobius"/>
    </source>
</evidence>
<gene>
    <name evidence="2" type="ORF">NCTC11978_00696</name>
</gene>
<feature type="transmembrane region" description="Helical" evidence="1">
    <location>
        <begin position="245"/>
        <end position="268"/>
    </location>
</feature>
<dbReference type="AlphaFoldDB" id="A0A378IQL6"/>
<accession>A0A378IQL6</accession>
<dbReference type="RefSeq" id="WP_115174593.1">
    <property type="nucleotide sequence ID" value="NZ_UGNY01000001.1"/>
</dbReference>
<dbReference type="Proteomes" id="UP000254033">
    <property type="component" value="Unassembled WGS sequence"/>
</dbReference>